<dbReference type="EMBL" id="JBBWUH010000002">
    <property type="protein sequence ID" value="KAK8175964.1"/>
    <property type="molecule type" value="Genomic_DNA"/>
</dbReference>
<sequence>MLAVDGLGWRGQAVVVCSRLLSCALFDGGNGRIRTTLRSDRWVWDLSWAAGLLWECSGAFDSESLSDNPRGSQLGRNANPVSVASPAPPNANAEAHQNVEAHARKGAAKASEMNSKDPEGEKQADDDTVNYCQHSTTIRWRSDYVDEALLSYASWIQFVVAVSGNLWMCASRRTRAVVVLSCVLFDRGEWENLQDALIGPSGPWRYCGPVCLGVFTSIRPVSHSPISCSSLRALPFFPSPPSLPFHPLPPGYS</sequence>
<keyword evidence="3" id="KW-1185">Reference proteome</keyword>
<reference evidence="2 3" key="1">
    <citation type="journal article" date="2022" name="G3 (Bethesda)">
        <title>Enemy or ally: a genomic approach to elucidate the lifestyle of Phyllosticta citrichinaensis.</title>
        <authorList>
            <person name="Buijs V.A."/>
            <person name="Groenewald J.Z."/>
            <person name="Haridas S."/>
            <person name="LaButti K.M."/>
            <person name="Lipzen A."/>
            <person name="Martin F.M."/>
            <person name="Barry K."/>
            <person name="Grigoriev I.V."/>
            <person name="Crous P.W."/>
            <person name="Seidl M.F."/>
        </authorList>
    </citation>
    <scope>NUCLEOTIDE SEQUENCE [LARGE SCALE GENOMIC DNA]</scope>
    <source>
        <strain evidence="2 3">CBS 129764</strain>
    </source>
</reference>
<feature type="region of interest" description="Disordered" evidence="1">
    <location>
        <begin position="67"/>
        <end position="128"/>
    </location>
</feature>
<protein>
    <submittedName>
        <fullName evidence="2">Uncharacterized protein</fullName>
    </submittedName>
</protein>
<feature type="compositionally biased region" description="Polar residues" evidence="1">
    <location>
        <begin position="67"/>
        <end position="76"/>
    </location>
</feature>
<evidence type="ECO:0000313" key="2">
    <source>
        <dbReference type="EMBL" id="KAK8175964.1"/>
    </source>
</evidence>
<proteinExistence type="predicted"/>
<name>A0ABR1Y448_9PEZI</name>
<evidence type="ECO:0000256" key="1">
    <source>
        <dbReference type="SAM" id="MobiDB-lite"/>
    </source>
</evidence>
<feature type="compositionally biased region" description="Low complexity" evidence="1">
    <location>
        <begin position="77"/>
        <end position="93"/>
    </location>
</feature>
<comment type="caution">
    <text evidence="2">The sequence shown here is derived from an EMBL/GenBank/DDBJ whole genome shotgun (WGS) entry which is preliminary data.</text>
</comment>
<feature type="compositionally biased region" description="Basic and acidic residues" evidence="1">
    <location>
        <begin position="114"/>
        <end position="125"/>
    </location>
</feature>
<accession>A0ABR1Y448</accession>
<dbReference type="Proteomes" id="UP001456524">
    <property type="component" value="Unassembled WGS sequence"/>
</dbReference>
<organism evidence="2 3">
    <name type="scientific">Phyllosticta citrichinensis</name>
    <dbReference type="NCBI Taxonomy" id="1130410"/>
    <lineage>
        <taxon>Eukaryota</taxon>
        <taxon>Fungi</taxon>
        <taxon>Dikarya</taxon>
        <taxon>Ascomycota</taxon>
        <taxon>Pezizomycotina</taxon>
        <taxon>Dothideomycetes</taxon>
        <taxon>Dothideomycetes incertae sedis</taxon>
        <taxon>Botryosphaeriales</taxon>
        <taxon>Phyllostictaceae</taxon>
        <taxon>Phyllosticta</taxon>
    </lineage>
</organism>
<gene>
    <name evidence="2" type="ORF">IWX90DRAFT_425678</name>
</gene>
<evidence type="ECO:0000313" key="3">
    <source>
        <dbReference type="Proteomes" id="UP001456524"/>
    </source>
</evidence>